<feature type="compositionally biased region" description="Polar residues" evidence="1">
    <location>
        <begin position="277"/>
        <end position="293"/>
    </location>
</feature>
<feature type="region of interest" description="Disordered" evidence="1">
    <location>
        <begin position="273"/>
        <end position="330"/>
    </location>
</feature>
<evidence type="ECO:0000256" key="1">
    <source>
        <dbReference type="SAM" id="MobiDB-lite"/>
    </source>
</evidence>
<dbReference type="EMBL" id="KN824281">
    <property type="protein sequence ID" value="KIM31764.1"/>
    <property type="molecule type" value="Genomic_DNA"/>
</dbReference>
<protein>
    <submittedName>
        <fullName evidence="2">Uncharacterized protein</fullName>
    </submittedName>
</protein>
<accession>A0A0C3BI21</accession>
<feature type="compositionally biased region" description="Polar residues" evidence="1">
    <location>
        <begin position="133"/>
        <end position="152"/>
    </location>
</feature>
<gene>
    <name evidence="2" type="ORF">M408DRAFT_64116</name>
</gene>
<reference evidence="2 3" key="1">
    <citation type="submission" date="2014-04" db="EMBL/GenBank/DDBJ databases">
        <authorList>
            <consortium name="DOE Joint Genome Institute"/>
            <person name="Kuo A."/>
            <person name="Zuccaro A."/>
            <person name="Kohler A."/>
            <person name="Nagy L.G."/>
            <person name="Floudas D."/>
            <person name="Copeland A."/>
            <person name="Barry K.W."/>
            <person name="Cichocki N."/>
            <person name="Veneault-Fourrey C."/>
            <person name="LaButti K."/>
            <person name="Lindquist E.A."/>
            <person name="Lipzen A."/>
            <person name="Lundell T."/>
            <person name="Morin E."/>
            <person name="Murat C."/>
            <person name="Sun H."/>
            <person name="Tunlid A."/>
            <person name="Henrissat B."/>
            <person name="Grigoriev I.V."/>
            <person name="Hibbett D.S."/>
            <person name="Martin F."/>
            <person name="Nordberg H.P."/>
            <person name="Cantor M.N."/>
            <person name="Hua S.X."/>
        </authorList>
    </citation>
    <scope>NUCLEOTIDE SEQUENCE [LARGE SCALE GENOMIC DNA]</scope>
    <source>
        <strain evidence="2 3">MAFF 305830</strain>
    </source>
</reference>
<dbReference type="OrthoDB" id="3690045at2759"/>
<sequence>MSSRGSQSLQNISQSLPNGPAPSSSLASLVSPLNSRHSLLLGSNSNAIHTSSVSANAQAAPDAIINGDMPVKRGPGRPKGSTNKNKPPQLGPDGNPIPKRPVGRPRKEVDPNAPVKPKNPVGRPRKHPLPPDSDNQTANVRSTQSSTSSNAAGNALSAPFTGQHQLNAPSGSSSARLAPSPTLASCHPWGGTNGSTTPSTMEHSANQMNTGYRQMPNGHIPHGHVHNQQVPRPQQTPSTLPPSSASSSAHFQSPQINVYDALSLDTDLISMGGSPLLHSSQHPPGASASSSLGRQPPSPAIASAMAHSQNHRHLGSSTPHLPGSKQTSNRSPNWEVLEAAIWKEIQALNFVNPRVVVENAKTRSLDVSALRRIVPEDVFMAYTDHLRELRRETPAGCPDAYTILNSFWLPGIAPFFHLTTSRSSASTPPSNYRFFYWDPMYLLVGGIPCPHCSSGLVRDGFHGPCPVIDLGDPFYLIGQAYKCAHCSRRQEGPAGGLYLSWDEGILKSLPDPLAKEFPAYNTSWGSFSNALRDLVRALAKEGMDAKHAAGAIRAVCKPGGSAALERSSARDDALDAAVTAPASPEVCLFDLFLWSSTPPKSVL</sequence>
<keyword evidence="3" id="KW-1185">Reference proteome</keyword>
<proteinExistence type="predicted"/>
<reference evidence="3" key="2">
    <citation type="submission" date="2015-01" db="EMBL/GenBank/DDBJ databases">
        <title>Evolutionary Origins and Diversification of the Mycorrhizal Mutualists.</title>
        <authorList>
            <consortium name="DOE Joint Genome Institute"/>
            <consortium name="Mycorrhizal Genomics Consortium"/>
            <person name="Kohler A."/>
            <person name="Kuo A."/>
            <person name="Nagy L.G."/>
            <person name="Floudas D."/>
            <person name="Copeland A."/>
            <person name="Barry K.W."/>
            <person name="Cichocki N."/>
            <person name="Veneault-Fourrey C."/>
            <person name="LaButti K."/>
            <person name="Lindquist E.A."/>
            <person name="Lipzen A."/>
            <person name="Lundell T."/>
            <person name="Morin E."/>
            <person name="Murat C."/>
            <person name="Riley R."/>
            <person name="Ohm R."/>
            <person name="Sun H."/>
            <person name="Tunlid A."/>
            <person name="Henrissat B."/>
            <person name="Grigoriev I.V."/>
            <person name="Hibbett D.S."/>
            <person name="Martin F."/>
        </authorList>
    </citation>
    <scope>NUCLEOTIDE SEQUENCE [LARGE SCALE GENOMIC DNA]</scope>
    <source>
        <strain evidence="3">MAFF 305830</strain>
    </source>
</reference>
<feature type="region of interest" description="Disordered" evidence="1">
    <location>
        <begin position="52"/>
        <end position="251"/>
    </location>
</feature>
<feature type="compositionally biased region" description="Polar residues" evidence="1">
    <location>
        <begin position="315"/>
        <end position="330"/>
    </location>
</feature>
<dbReference type="HOGENOM" id="CLU_452815_0_0_1"/>
<dbReference type="AlphaFoldDB" id="A0A0C3BI21"/>
<feature type="compositionally biased region" description="Low complexity" evidence="1">
    <location>
        <begin position="15"/>
        <end position="29"/>
    </location>
</feature>
<feature type="compositionally biased region" description="Low complexity" evidence="1">
    <location>
        <begin position="231"/>
        <end position="251"/>
    </location>
</feature>
<feature type="region of interest" description="Disordered" evidence="1">
    <location>
        <begin position="1"/>
        <end position="29"/>
    </location>
</feature>
<name>A0A0C3BI21_SERVB</name>
<organism evidence="2 3">
    <name type="scientific">Serendipita vermifera MAFF 305830</name>
    <dbReference type="NCBI Taxonomy" id="933852"/>
    <lineage>
        <taxon>Eukaryota</taxon>
        <taxon>Fungi</taxon>
        <taxon>Dikarya</taxon>
        <taxon>Basidiomycota</taxon>
        <taxon>Agaricomycotina</taxon>
        <taxon>Agaricomycetes</taxon>
        <taxon>Sebacinales</taxon>
        <taxon>Serendipitaceae</taxon>
        <taxon>Serendipita</taxon>
    </lineage>
</organism>
<dbReference type="SMART" id="SM00384">
    <property type="entry name" value="AT_hook"/>
    <property type="match status" value="3"/>
</dbReference>
<feature type="compositionally biased region" description="Polar residues" evidence="1">
    <location>
        <begin position="160"/>
        <end position="175"/>
    </location>
</feature>
<feature type="compositionally biased region" description="Polar residues" evidence="1">
    <location>
        <begin position="194"/>
        <end position="212"/>
    </location>
</feature>
<evidence type="ECO:0000313" key="3">
    <source>
        <dbReference type="Proteomes" id="UP000054097"/>
    </source>
</evidence>
<evidence type="ECO:0000313" key="2">
    <source>
        <dbReference type="EMBL" id="KIM31764.1"/>
    </source>
</evidence>
<dbReference type="PRINTS" id="PR00929">
    <property type="entry name" value="ATHOOK"/>
</dbReference>
<dbReference type="InterPro" id="IPR017956">
    <property type="entry name" value="AT_hook_DNA-bd_motif"/>
</dbReference>
<feature type="compositionally biased region" description="Polar residues" evidence="1">
    <location>
        <begin position="1"/>
        <end position="14"/>
    </location>
</feature>
<dbReference type="STRING" id="933852.A0A0C3BI21"/>
<dbReference type="GO" id="GO:0003677">
    <property type="term" value="F:DNA binding"/>
    <property type="evidence" value="ECO:0007669"/>
    <property type="project" value="InterPro"/>
</dbReference>
<dbReference type="Proteomes" id="UP000054097">
    <property type="component" value="Unassembled WGS sequence"/>
</dbReference>